<gene>
    <name evidence="2" type="ORF">D9613_010753</name>
</gene>
<accession>A0A8H4QLY0</accession>
<keyword evidence="1" id="KW-0472">Membrane</keyword>
<evidence type="ECO:0008006" key="4">
    <source>
        <dbReference type="Google" id="ProtNLM"/>
    </source>
</evidence>
<keyword evidence="3" id="KW-1185">Reference proteome</keyword>
<reference evidence="2 3" key="1">
    <citation type="submission" date="2019-12" db="EMBL/GenBank/DDBJ databases">
        <authorList>
            <person name="Floudas D."/>
            <person name="Bentzer J."/>
            <person name="Ahren D."/>
            <person name="Johansson T."/>
            <person name="Persson P."/>
            <person name="Tunlid A."/>
        </authorList>
    </citation>
    <scope>NUCLEOTIDE SEQUENCE [LARGE SCALE GENOMIC DNA]</scope>
    <source>
        <strain evidence="2 3">CBS 102.39</strain>
    </source>
</reference>
<dbReference type="AlphaFoldDB" id="A0A8H4QLY0"/>
<comment type="caution">
    <text evidence="2">The sequence shown here is derived from an EMBL/GenBank/DDBJ whole genome shotgun (WGS) entry which is preliminary data.</text>
</comment>
<organism evidence="2 3">
    <name type="scientific">Agrocybe pediades</name>
    <dbReference type="NCBI Taxonomy" id="84607"/>
    <lineage>
        <taxon>Eukaryota</taxon>
        <taxon>Fungi</taxon>
        <taxon>Dikarya</taxon>
        <taxon>Basidiomycota</taxon>
        <taxon>Agaricomycotina</taxon>
        <taxon>Agaricomycetes</taxon>
        <taxon>Agaricomycetidae</taxon>
        <taxon>Agaricales</taxon>
        <taxon>Agaricineae</taxon>
        <taxon>Strophariaceae</taxon>
        <taxon>Agrocybe</taxon>
    </lineage>
</organism>
<feature type="transmembrane region" description="Helical" evidence="1">
    <location>
        <begin position="49"/>
        <end position="73"/>
    </location>
</feature>
<evidence type="ECO:0000256" key="1">
    <source>
        <dbReference type="SAM" id="Phobius"/>
    </source>
</evidence>
<evidence type="ECO:0000313" key="2">
    <source>
        <dbReference type="EMBL" id="KAF4613263.1"/>
    </source>
</evidence>
<keyword evidence="1" id="KW-1133">Transmembrane helix</keyword>
<name>A0A8H4QLY0_9AGAR</name>
<proteinExistence type="predicted"/>
<dbReference type="EMBL" id="JAACJL010000046">
    <property type="protein sequence ID" value="KAF4613263.1"/>
    <property type="molecule type" value="Genomic_DNA"/>
</dbReference>
<feature type="transmembrane region" description="Helical" evidence="1">
    <location>
        <begin position="12"/>
        <end position="37"/>
    </location>
</feature>
<dbReference type="Proteomes" id="UP000521872">
    <property type="component" value="Unassembled WGS sequence"/>
</dbReference>
<feature type="transmembrane region" description="Helical" evidence="1">
    <location>
        <begin position="133"/>
        <end position="157"/>
    </location>
</feature>
<evidence type="ECO:0000313" key="3">
    <source>
        <dbReference type="Proteomes" id="UP000521872"/>
    </source>
</evidence>
<sequence>MVQDINSTFRIIRMVVLGTSMAFAVIVLGLSAVITNFASLVLKGLSPDYLPYAALAIAIAALTLLTVPIMFFFSITRKGAFVNMNAIEIAWTGVLWVLWLATGSFAASNLASIPNCADFIAPSAVAFCRESQGVAAFGFLTWALLLAYNIFLLILVIRQRMRGTAGVWTNFVTETDFSARGAPSGAFACLPQVEQKVSPSFASQ</sequence>
<protein>
    <recommendedName>
        <fullName evidence="4">MARVEL domain-containing protein</fullName>
    </recommendedName>
</protein>
<keyword evidence="1" id="KW-0812">Transmembrane</keyword>